<evidence type="ECO:0000256" key="1">
    <source>
        <dbReference type="ARBA" id="ARBA00006607"/>
    </source>
</evidence>
<accession>A0A1F6TNQ9</accession>
<dbReference type="NCBIfam" id="TIGR02348">
    <property type="entry name" value="GroEL"/>
    <property type="match status" value="1"/>
</dbReference>
<sequence length="549" mass="57896">MAAKDVIFGDSARTRMLRGVNILADAVKVTLGPKGRNVVLEKSFGAPTVTKDGVSVAKEIELKDRYENMGAQMVKEVASKTSDVAGDGTTTATVLAQAMLREGLKSVAAGMNPMDLKRGIDKAVIAAVEALKKISKPCSDEKEIAQVGTISANSDTNIGDIIAKAMAKVGKEGVITVEEGQSLENELDIVEGMQFDRGYLSPYFINKQETMSAEIENPLILITDKKISNIRDMLPILEGVAKQGKPLLIIAEDVEGEALATLVVNNIRGILKVCAVKAPGFGDRRKAMLQDVAILTGGQVISEEVGMNLESATVDALGHAKRIVVDKDNTTIIDGAGKKADIEARIKQIRAQAEEATSDYDKEKLQERLAKLVGGVAVIKVGAATEVEMKEKKARVEDALHATRAAVEEGVVPGGGVALVRAINAIKTQNLKGDNHDQDVGVKIALRAMEEPLRLIVENAGAEGSVVYQKVAEAKETNYGYNAATGEYGDMVKMGILDPTKVTRSALQNAASIAGLMITTEAMIAELPKDEAAGGGGGGGGMGGMEGMM</sequence>
<dbReference type="HAMAP" id="MF_00600">
    <property type="entry name" value="CH60"/>
    <property type="match status" value="1"/>
</dbReference>
<feature type="binding site" evidence="6">
    <location>
        <position position="51"/>
    </location>
    <ligand>
        <name>ATP</name>
        <dbReference type="ChEBI" id="CHEBI:30616"/>
    </ligand>
</feature>
<dbReference type="SUPFAM" id="SSF48592">
    <property type="entry name" value="GroEL equatorial domain-like"/>
    <property type="match status" value="1"/>
</dbReference>
<feature type="coiled-coil region" evidence="9">
    <location>
        <begin position="339"/>
        <end position="366"/>
    </location>
</feature>
<dbReference type="FunFam" id="3.50.7.10:FF:000001">
    <property type="entry name" value="60 kDa chaperonin"/>
    <property type="match status" value="1"/>
</dbReference>
<dbReference type="InterPro" id="IPR001844">
    <property type="entry name" value="Cpn60/GroEL"/>
</dbReference>
<evidence type="ECO:0000313" key="11">
    <source>
        <dbReference type="EMBL" id="OGI46696.1"/>
    </source>
</evidence>
<dbReference type="GO" id="GO:0042026">
    <property type="term" value="P:protein refolding"/>
    <property type="evidence" value="ECO:0007669"/>
    <property type="project" value="UniProtKB-UniRule"/>
</dbReference>
<dbReference type="GO" id="GO:0005524">
    <property type="term" value="F:ATP binding"/>
    <property type="evidence" value="ECO:0007669"/>
    <property type="project" value="UniProtKB-UniRule"/>
</dbReference>
<evidence type="ECO:0000313" key="12">
    <source>
        <dbReference type="Proteomes" id="UP000178885"/>
    </source>
</evidence>
<dbReference type="PANTHER" id="PTHR45633">
    <property type="entry name" value="60 KDA HEAT SHOCK PROTEIN, MITOCHONDRIAL"/>
    <property type="match status" value="1"/>
</dbReference>
<dbReference type="SUPFAM" id="SSF54849">
    <property type="entry name" value="GroEL-intermediate domain like"/>
    <property type="match status" value="1"/>
</dbReference>
<dbReference type="GO" id="GO:0016853">
    <property type="term" value="F:isomerase activity"/>
    <property type="evidence" value="ECO:0007669"/>
    <property type="project" value="UniProtKB-KW"/>
</dbReference>
<dbReference type="CDD" id="cd03344">
    <property type="entry name" value="GroEL"/>
    <property type="match status" value="1"/>
</dbReference>
<dbReference type="InterPro" id="IPR018370">
    <property type="entry name" value="Chaperonin_Cpn60_CS"/>
</dbReference>
<evidence type="ECO:0000256" key="7">
    <source>
        <dbReference type="RuleBase" id="RU000418"/>
    </source>
</evidence>
<dbReference type="NCBIfam" id="NF009488">
    <property type="entry name" value="PRK12850.1"/>
    <property type="match status" value="1"/>
</dbReference>
<evidence type="ECO:0000256" key="10">
    <source>
        <dbReference type="SAM" id="MobiDB-lite"/>
    </source>
</evidence>
<dbReference type="InterPro" id="IPR027410">
    <property type="entry name" value="TCP-1-like_intermed_sf"/>
</dbReference>
<feature type="binding site" evidence="6">
    <location>
        <begin position="87"/>
        <end position="91"/>
    </location>
    <ligand>
        <name>ATP</name>
        <dbReference type="ChEBI" id="CHEBI:30616"/>
    </ligand>
</feature>
<dbReference type="GO" id="GO:0140662">
    <property type="term" value="F:ATP-dependent protein folding chaperone"/>
    <property type="evidence" value="ECO:0007669"/>
    <property type="project" value="InterPro"/>
</dbReference>
<feature type="binding site" evidence="6">
    <location>
        <position position="498"/>
    </location>
    <ligand>
        <name>ATP</name>
        <dbReference type="ChEBI" id="CHEBI:30616"/>
    </ligand>
</feature>
<evidence type="ECO:0000256" key="3">
    <source>
        <dbReference type="ARBA" id="ARBA00022840"/>
    </source>
</evidence>
<dbReference type="GO" id="GO:0005737">
    <property type="term" value="C:cytoplasm"/>
    <property type="evidence" value="ECO:0007669"/>
    <property type="project" value="UniProtKB-SubCell"/>
</dbReference>
<dbReference type="SUPFAM" id="SSF52029">
    <property type="entry name" value="GroEL apical domain-like"/>
    <property type="match status" value="1"/>
</dbReference>
<gene>
    <name evidence="6" type="primary">groEL</name>
    <name evidence="6" type="synonym">groL</name>
    <name evidence="11" type="ORF">A2151_06080</name>
</gene>
<dbReference type="STRING" id="1817760.A2151_06080"/>
<evidence type="ECO:0000256" key="9">
    <source>
        <dbReference type="SAM" id="Coils"/>
    </source>
</evidence>
<comment type="caution">
    <text evidence="11">The sequence shown here is derived from an EMBL/GenBank/DDBJ whole genome shotgun (WGS) entry which is preliminary data.</text>
</comment>
<evidence type="ECO:0000256" key="8">
    <source>
        <dbReference type="RuleBase" id="RU000419"/>
    </source>
</evidence>
<evidence type="ECO:0000256" key="6">
    <source>
        <dbReference type="HAMAP-Rule" id="MF_00600"/>
    </source>
</evidence>
<dbReference type="InterPro" id="IPR027413">
    <property type="entry name" value="GROEL-like_equatorial_sf"/>
</dbReference>
<evidence type="ECO:0000256" key="4">
    <source>
        <dbReference type="ARBA" id="ARBA00023186"/>
    </source>
</evidence>
<name>A0A1F6TNQ9_9PROT</name>
<dbReference type="Gene3D" id="3.30.260.10">
    <property type="entry name" value="TCP-1-like chaperonin intermediate domain"/>
    <property type="match status" value="1"/>
</dbReference>
<feature type="region of interest" description="Disordered" evidence="10">
    <location>
        <begin position="529"/>
        <end position="549"/>
    </location>
</feature>
<dbReference type="EC" id="5.6.1.7" evidence="6"/>
<feature type="binding site" evidence="6">
    <location>
        <begin position="30"/>
        <end position="33"/>
    </location>
    <ligand>
        <name>ATP</name>
        <dbReference type="ChEBI" id="CHEBI:30616"/>
    </ligand>
</feature>
<comment type="function">
    <text evidence="6 8">Together with its co-chaperonin GroES, plays an essential role in assisting protein folding. The GroEL-GroES system forms a nano-cage that allows encapsulation of the non-native substrate proteins and provides a physical environment optimized to promote and accelerate protein folding.</text>
</comment>
<dbReference type="NCBIfam" id="NF009489">
    <property type="entry name" value="PRK12851.1"/>
    <property type="match status" value="1"/>
</dbReference>
<dbReference type="EMBL" id="MFSU01000076">
    <property type="protein sequence ID" value="OGI46696.1"/>
    <property type="molecule type" value="Genomic_DNA"/>
</dbReference>
<dbReference type="NCBIfam" id="NF000592">
    <property type="entry name" value="PRK00013.1"/>
    <property type="match status" value="1"/>
</dbReference>
<dbReference type="PROSITE" id="PS00296">
    <property type="entry name" value="CHAPERONINS_CPN60"/>
    <property type="match status" value="1"/>
</dbReference>
<dbReference type="Proteomes" id="UP000178885">
    <property type="component" value="Unassembled WGS sequence"/>
</dbReference>
<dbReference type="Pfam" id="PF00118">
    <property type="entry name" value="Cpn60_TCP1"/>
    <property type="match status" value="1"/>
</dbReference>
<keyword evidence="2 6" id="KW-0547">Nucleotide-binding</keyword>
<protein>
    <recommendedName>
        <fullName evidence="6">Chaperonin GroEL</fullName>
        <ecNumber evidence="6">5.6.1.7</ecNumber>
    </recommendedName>
    <alternativeName>
        <fullName evidence="6">60 kDa chaperonin</fullName>
    </alternativeName>
    <alternativeName>
        <fullName evidence="6">Chaperonin-60</fullName>
        <shortName evidence="6">Cpn60</shortName>
    </alternativeName>
</protein>
<dbReference type="PRINTS" id="PR00298">
    <property type="entry name" value="CHAPERONIN60"/>
</dbReference>
<keyword evidence="6" id="KW-0963">Cytoplasm</keyword>
<keyword evidence="4 6" id="KW-0143">Chaperone</keyword>
<dbReference type="InterPro" id="IPR027409">
    <property type="entry name" value="GroEL-like_apical_dom_sf"/>
</dbReference>
<evidence type="ECO:0000256" key="2">
    <source>
        <dbReference type="ARBA" id="ARBA00022741"/>
    </source>
</evidence>
<feature type="binding site" evidence="6">
    <location>
        <position position="415"/>
    </location>
    <ligand>
        <name>ATP</name>
        <dbReference type="ChEBI" id="CHEBI:30616"/>
    </ligand>
</feature>
<dbReference type="Gene3D" id="1.10.560.10">
    <property type="entry name" value="GroEL-like equatorial domain"/>
    <property type="match status" value="1"/>
</dbReference>
<dbReference type="NCBIfam" id="NF009487">
    <property type="entry name" value="PRK12849.1"/>
    <property type="match status" value="1"/>
</dbReference>
<evidence type="ECO:0000256" key="5">
    <source>
        <dbReference type="ARBA" id="ARBA00023235"/>
    </source>
</evidence>
<feature type="compositionally biased region" description="Gly residues" evidence="10">
    <location>
        <begin position="533"/>
        <end position="549"/>
    </location>
</feature>
<keyword evidence="5 6" id="KW-0413">Isomerase</keyword>
<comment type="subcellular location">
    <subcellularLocation>
        <location evidence="6">Cytoplasm</location>
    </subcellularLocation>
</comment>
<keyword evidence="3 6" id="KW-0067">ATP-binding</keyword>
<keyword evidence="9" id="KW-0175">Coiled coil</keyword>
<proteinExistence type="inferred from homology"/>
<dbReference type="GO" id="GO:0051082">
    <property type="term" value="F:unfolded protein binding"/>
    <property type="evidence" value="ECO:0007669"/>
    <property type="project" value="UniProtKB-UniRule"/>
</dbReference>
<comment type="similarity">
    <text evidence="1 6 7">Belongs to the chaperonin (HSP60) family.</text>
</comment>
<feature type="binding site" evidence="6">
    <location>
        <begin position="482"/>
        <end position="484"/>
    </location>
    <ligand>
        <name>ATP</name>
        <dbReference type="ChEBI" id="CHEBI:30616"/>
    </ligand>
</feature>
<dbReference type="Gene3D" id="3.50.7.10">
    <property type="entry name" value="GroEL"/>
    <property type="match status" value="1"/>
</dbReference>
<dbReference type="FunFam" id="1.10.560.10:FF:000001">
    <property type="entry name" value="60 kDa chaperonin"/>
    <property type="match status" value="1"/>
</dbReference>
<dbReference type="AlphaFoldDB" id="A0A1F6TNQ9"/>
<reference evidence="11 12" key="1">
    <citation type="journal article" date="2016" name="Nat. Commun.">
        <title>Thousands of microbial genomes shed light on interconnected biogeochemical processes in an aquifer system.</title>
        <authorList>
            <person name="Anantharaman K."/>
            <person name="Brown C.T."/>
            <person name="Hug L.A."/>
            <person name="Sharon I."/>
            <person name="Castelle C.J."/>
            <person name="Probst A.J."/>
            <person name="Thomas B.C."/>
            <person name="Singh A."/>
            <person name="Wilkins M.J."/>
            <person name="Karaoz U."/>
            <person name="Brodie E.L."/>
            <person name="Williams K.H."/>
            <person name="Hubbard S.S."/>
            <person name="Banfield J.F."/>
        </authorList>
    </citation>
    <scope>NUCLEOTIDE SEQUENCE [LARGE SCALE GENOMIC DNA]</scope>
</reference>
<organism evidence="11 12">
    <name type="scientific">Candidatus Muproteobacteria bacterium RBG_16_65_34</name>
    <dbReference type="NCBI Taxonomy" id="1817760"/>
    <lineage>
        <taxon>Bacteria</taxon>
        <taxon>Pseudomonadati</taxon>
        <taxon>Pseudomonadota</taxon>
        <taxon>Candidatus Muproteobacteria</taxon>
    </lineage>
</organism>
<comment type="subunit">
    <text evidence="6 8">Forms a cylinder of 14 subunits composed of two heptameric rings stacked back-to-back. Interacts with the co-chaperonin GroES.</text>
</comment>
<dbReference type="InterPro" id="IPR002423">
    <property type="entry name" value="Cpn60/GroEL/TCP-1"/>
</dbReference>